<dbReference type="RefSeq" id="WP_039471606.1">
    <property type="nucleotide sequence ID" value="NZ_JSYN01000002.1"/>
</dbReference>
<reference evidence="9 10" key="1">
    <citation type="submission" date="2014-10" db="EMBL/GenBank/DDBJ databases">
        <title>Pedobacter Kyungheensis.</title>
        <authorList>
            <person name="Anderson B.M."/>
            <person name="Newman J.D."/>
        </authorList>
    </citation>
    <scope>NUCLEOTIDE SEQUENCE [LARGE SCALE GENOMIC DNA]</scope>
    <source>
        <strain evidence="9 10">KACC 16221</strain>
    </source>
</reference>
<dbReference type="EMBL" id="JSYN01000002">
    <property type="protein sequence ID" value="KIA96747.1"/>
    <property type="molecule type" value="Genomic_DNA"/>
</dbReference>
<dbReference type="InterPro" id="IPR000838">
    <property type="entry name" value="RNA_pol_sigma70_ECF_CS"/>
</dbReference>
<dbReference type="Gene3D" id="1.10.1740.10">
    <property type="match status" value="1"/>
</dbReference>
<comment type="similarity">
    <text evidence="1 6">Belongs to the sigma-70 factor family. ECF subfamily.</text>
</comment>
<dbReference type="Gene3D" id="1.10.10.10">
    <property type="entry name" value="Winged helix-like DNA-binding domain superfamily/Winged helix DNA-binding domain"/>
    <property type="match status" value="1"/>
</dbReference>
<keyword evidence="10" id="KW-1185">Reference proteome</keyword>
<dbReference type="CDD" id="cd06171">
    <property type="entry name" value="Sigma70_r4"/>
    <property type="match status" value="1"/>
</dbReference>
<dbReference type="GO" id="GO:0003677">
    <property type="term" value="F:DNA binding"/>
    <property type="evidence" value="ECO:0007669"/>
    <property type="project" value="UniProtKB-KW"/>
</dbReference>
<evidence type="ECO:0000256" key="4">
    <source>
        <dbReference type="ARBA" id="ARBA00023125"/>
    </source>
</evidence>
<dbReference type="InterPro" id="IPR014284">
    <property type="entry name" value="RNA_pol_sigma-70_dom"/>
</dbReference>
<feature type="domain" description="RNA polymerase sigma-70 region 2" evidence="7">
    <location>
        <begin position="27"/>
        <end position="89"/>
    </location>
</feature>
<keyword evidence="5 6" id="KW-0804">Transcription</keyword>
<dbReference type="InterPro" id="IPR013249">
    <property type="entry name" value="RNA_pol_sigma70_r4_t2"/>
</dbReference>
<keyword evidence="3 6" id="KW-0731">Sigma factor</keyword>
<dbReference type="SUPFAM" id="SSF88946">
    <property type="entry name" value="Sigma2 domain of RNA polymerase sigma factors"/>
    <property type="match status" value="1"/>
</dbReference>
<dbReference type="InterPro" id="IPR013324">
    <property type="entry name" value="RNA_pol_sigma_r3/r4-like"/>
</dbReference>
<organism evidence="9 10">
    <name type="scientific">Pedobacter kyungheensis</name>
    <dbReference type="NCBI Taxonomy" id="1069985"/>
    <lineage>
        <taxon>Bacteria</taxon>
        <taxon>Pseudomonadati</taxon>
        <taxon>Bacteroidota</taxon>
        <taxon>Sphingobacteriia</taxon>
        <taxon>Sphingobacteriales</taxon>
        <taxon>Sphingobacteriaceae</taxon>
        <taxon>Pedobacter</taxon>
    </lineage>
</organism>
<dbReference type="Proteomes" id="UP000031246">
    <property type="component" value="Unassembled WGS sequence"/>
</dbReference>
<sequence length="197" mass="23325">MNKSTEVGPETISLLKSGNRPAFDEIYHHYSSNLYLRILKMVKVQEVADELLQDVFLKVWLKRDLIDENQPIKAWIYKIAQNCIYDHYRLLAKDAKMRQYLIDHYSELYNETEEYLLNKERRAVLNLALDRLPEKRKQIFMLCRIEGKSYEEAASILNISPSTVSNQLVKATKSMRDYVFFHSKEFMIFAIALHLNK</sequence>
<dbReference type="GO" id="GO:0016987">
    <property type="term" value="F:sigma factor activity"/>
    <property type="evidence" value="ECO:0007669"/>
    <property type="project" value="UniProtKB-KW"/>
</dbReference>
<comment type="caution">
    <text evidence="9">The sequence shown here is derived from an EMBL/GenBank/DDBJ whole genome shotgun (WGS) entry which is preliminary data.</text>
</comment>
<name>A0A0C1FUX6_9SPHI</name>
<evidence type="ECO:0000259" key="8">
    <source>
        <dbReference type="Pfam" id="PF08281"/>
    </source>
</evidence>
<gene>
    <name evidence="9" type="ORF">OC25_01705</name>
</gene>
<dbReference type="AlphaFoldDB" id="A0A0C1FUX6"/>
<proteinExistence type="inferred from homology"/>
<dbReference type="NCBIfam" id="TIGR02985">
    <property type="entry name" value="Sig70_bacteroi1"/>
    <property type="match status" value="1"/>
</dbReference>
<dbReference type="PROSITE" id="PS01063">
    <property type="entry name" value="SIGMA70_ECF"/>
    <property type="match status" value="1"/>
</dbReference>
<dbReference type="GO" id="GO:0006352">
    <property type="term" value="P:DNA-templated transcription initiation"/>
    <property type="evidence" value="ECO:0007669"/>
    <property type="project" value="InterPro"/>
</dbReference>
<keyword evidence="2 6" id="KW-0805">Transcription regulation</keyword>
<evidence type="ECO:0000313" key="9">
    <source>
        <dbReference type="EMBL" id="KIA96747.1"/>
    </source>
</evidence>
<dbReference type="InterPro" id="IPR039425">
    <property type="entry name" value="RNA_pol_sigma-70-like"/>
</dbReference>
<evidence type="ECO:0000256" key="5">
    <source>
        <dbReference type="ARBA" id="ARBA00023163"/>
    </source>
</evidence>
<dbReference type="OrthoDB" id="655312at2"/>
<evidence type="ECO:0000256" key="2">
    <source>
        <dbReference type="ARBA" id="ARBA00023015"/>
    </source>
</evidence>
<feature type="domain" description="RNA polymerase sigma factor 70 region 4 type 2" evidence="8">
    <location>
        <begin position="125"/>
        <end position="173"/>
    </location>
</feature>
<dbReference type="Pfam" id="PF04542">
    <property type="entry name" value="Sigma70_r2"/>
    <property type="match status" value="1"/>
</dbReference>
<dbReference type="NCBIfam" id="TIGR02937">
    <property type="entry name" value="sigma70-ECF"/>
    <property type="match status" value="1"/>
</dbReference>
<evidence type="ECO:0000313" key="10">
    <source>
        <dbReference type="Proteomes" id="UP000031246"/>
    </source>
</evidence>
<evidence type="ECO:0000259" key="7">
    <source>
        <dbReference type="Pfam" id="PF04542"/>
    </source>
</evidence>
<evidence type="ECO:0000256" key="1">
    <source>
        <dbReference type="ARBA" id="ARBA00010641"/>
    </source>
</evidence>
<dbReference type="Pfam" id="PF08281">
    <property type="entry name" value="Sigma70_r4_2"/>
    <property type="match status" value="1"/>
</dbReference>
<dbReference type="SUPFAM" id="SSF88659">
    <property type="entry name" value="Sigma3 and sigma4 domains of RNA polymerase sigma factors"/>
    <property type="match status" value="1"/>
</dbReference>
<accession>A0A0C1FUX6</accession>
<dbReference type="PANTHER" id="PTHR43133:SF46">
    <property type="entry name" value="RNA POLYMERASE SIGMA-70 FACTOR ECF SUBFAMILY"/>
    <property type="match status" value="1"/>
</dbReference>
<dbReference type="InterPro" id="IPR013325">
    <property type="entry name" value="RNA_pol_sigma_r2"/>
</dbReference>
<evidence type="ECO:0000256" key="6">
    <source>
        <dbReference type="RuleBase" id="RU000716"/>
    </source>
</evidence>
<dbReference type="InterPro" id="IPR014327">
    <property type="entry name" value="RNA_pol_sigma70_bacteroid"/>
</dbReference>
<dbReference type="InterPro" id="IPR007627">
    <property type="entry name" value="RNA_pol_sigma70_r2"/>
</dbReference>
<evidence type="ECO:0000256" key="3">
    <source>
        <dbReference type="ARBA" id="ARBA00023082"/>
    </source>
</evidence>
<protein>
    <recommendedName>
        <fullName evidence="6">RNA polymerase sigma factor</fullName>
    </recommendedName>
</protein>
<dbReference type="PANTHER" id="PTHR43133">
    <property type="entry name" value="RNA POLYMERASE ECF-TYPE SIGMA FACTO"/>
    <property type="match status" value="1"/>
</dbReference>
<keyword evidence="4 6" id="KW-0238">DNA-binding</keyword>
<dbReference type="InterPro" id="IPR036388">
    <property type="entry name" value="WH-like_DNA-bd_sf"/>
</dbReference>